<keyword evidence="8" id="KW-0094">Blood coagulation</keyword>
<dbReference type="FunCoup" id="M3XJ51">
    <property type="interactions" value="781"/>
</dbReference>
<evidence type="ECO:0000256" key="8">
    <source>
        <dbReference type="ARBA" id="ARBA00023084"/>
    </source>
</evidence>
<dbReference type="PANTHER" id="PTHR22650:SF7">
    <property type="entry name" value="PLATELET GLYCOPROTEIN IB BETA CHAIN"/>
    <property type="match status" value="1"/>
</dbReference>
<keyword evidence="7 11" id="KW-1133">Transmembrane helix</keyword>
<evidence type="ECO:0000259" key="14">
    <source>
        <dbReference type="SMART" id="SM00082"/>
    </source>
</evidence>
<dbReference type="OMA" id="CPVPCKC"/>
<dbReference type="AlphaFoldDB" id="M3XJ51"/>
<evidence type="ECO:0000256" key="6">
    <source>
        <dbReference type="ARBA" id="ARBA00022889"/>
    </source>
</evidence>
<feature type="signal peptide" evidence="12">
    <location>
        <begin position="1"/>
        <end position="20"/>
    </location>
</feature>
<evidence type="ECO:0000256" key="4">
    <source>
        <dbReference type="ARBA" id="ARBA00022696"/>
    </source>
</evidence>
<dbReference type="GO" id="GO:0007596">
    <property type="term" value="P:blood coagulation"/>
    <property type="evidence" value="ECO:0007669"/>
    <property type="project" value="UniProtKB-KW"/>
</dbReference>
<dbReference type="Proteomes" id="UP000008672">
    <property type="component" value="Unassembled WGS sequence"/>
</dbReference>
<dbReference type="Ensembl" id="ENSLACT00000025949.1">
    <property type="protein sequence ID" value="ENSLACP00000022757.1"/>
    <property type="gene ID" value="ENSLACG00000022424.1"/>
</dbReference>
<dbReference type="InterPro" id="IPR052313">
    <property type="entry name" value="GPIb-IX-V_Complex"/>
</dbReference>
<dbReference type="SMART" id="SM00082">
    <property type="entry name" value="LRRCT"/>
    <property type="match status" value="1"/>
</dbReference>
<dbReference type="Bgee" id="ENSLACG00000022424">
    <property type="expression patterns" value="Expressed in pharyngeal gill and 2 other cell types or tissues"/>
</dbReference>
<accession>M3XJ51</accession>
<keyword evidence="16" id="KW-1185">Reference proteome</keyword>
<dbReference type="EMBL" id="AFYH01024018">
    <property type="status" value="NOT_ANNOTATED_CDS"/>
    <property type="molecule type" value="Genomic_DNA"/>
</dbReference>
<dbReference type="GeneID" id="102360617"/>
<dbReference type="GO" id="GO:0007155">
    <property type="term" value="P:cell adhesion"/>
    <property type="evidence" value="ECO:0007669"/>
    <property type="project" value="UniProtKB-KW"/>
</dbReference>
<keyword evidence="9 11" id="KW-0472">Membrane</keyword>
<evidence type="ECO:0000313" key="16">
    <source>
        <dbReference type="Proteomes" id="UP000008672"/>
    </source>
</evidence>
<dbReference type="eggNOG" id="KOG0619">
    <property type="taxonomic scope" value="Eukaryota"/>
</dbReference>
<evidence type="ECO:0000256" key="1">
    <source>
        <dbReference type="ARBA" id="ARBA00004479"/>
    </source>
</evidence>
<dbReference type="SUPFAM" id="SSF52058">
    <property type="entry name" value="L domain-like"/>
    <property type="match status" value="1"/>
</dbReference>
<dbReference type="GeneTree" id="ENSGT00530000064244"/>
<evidence type="ECO:0000256" key="9">
    <source>
        <dbReference type="ARBA" id="ARBA00023136"/>
    </source>
</evidence>
<evidence type="ECO:0000256" key="11">
    <source>
        <dbReference type="SAM" id="Phobius"/>
    </source>
</evidence>
<gene>
    <name evidence="15" type="primary">GP1BB</name>
</gene>
<dbReference type="InterPro" id="IPR000483">
    <property type="entry name" value="Cys-rich_flank_reg_C"/>
</dbReference>
<comment type="subcellular location">
    <subcellularLocation>
        <location evidence="1">Membrane</location>
        <topology evidence="1">Single-pass type I membrane protein</topology>
    </subcellularLocation>
</comment>
<dbReference type="PANTHER" id="PTHR22650">
    <property type="entry name" value="GLYCOPROTEIN IB BETA"/>
    <property type="match status" value="1"/>
</dbReference>
<dbReference type="RefSeq" id="XP_005990257.1">
    <property type="nucleotide sequence ID" value="XM_005990195.3"/>
</dbReference>
<feature type="transmembrane region" description="Helical" evidence="11">
    <location>
        <begin position="146"/>
        <end position="170"/>
    </location>
</feature>
<dbReference type="STRING" id="7897.ENSLACP00000022757"/>
<keyword evidence="6" id="KW-0130">Cell adhesion</keyword>
<sequence>MMGEGGLLLCVLCLIPGVLLTCPSQCSCTGETVDCNGRELSIETLPIQFPLSTREIFLDNNQLASIPNGYFDSLKQVSGVFLSNNPWVCDCDILYLRSWLQKHQNRHLYKDVVCSSPNSMRGRVIMYLTEDEVLSTCQFWHCNVALVFQICLFIFISIQAILLIFIIVFLRRFEKLSKEANRTAKEIVQENDYVKILDDYQNSE</sequence>
<evidence type="ECO:0000256" key="12">
    <source>
        <dbReference type="SAM" id="SignalP"/>
    </source>
</evidence>
<reference evidence="15" key="2">
    <citation type="submission" date="2025-08" db="UniProtKB">
        <authorList>
            <consortium name="Ensembl"/>
        </authorList>
    </citation>
    <scope>IDENTIFICATION</scope>
</reference>
<dbReference type="OrthoDB" id="676979at2759"/>
<keyword evidence="10" id="KW-1015">Disulfide bond</keyword>
<organism evidence="15 16">
    <name type="scientific">Latimeria chalumnae</name>
    <name type="common">Coelacanth</name>
    <dbReference type="NCBI Taxonomy" id="7897"/>
    <lineage>
        <taxon>Eukaryota</taxon>
        <taxon>Metazoa</taxon>
        <taxon>Chordata</taxon>
        <taxon>Craniata</taxon>
        <taxon>Vertebrata</taxon>
        <taxon>Euteleostomi</taxon>
        <taxon>Coelacanthiformes</taxon>
        <taxon>Coelacanthidae</taxon>
        <taxon>Latimeria</taxon>
    </lineage>
</organism>
<dbReference type="KEGG" id="lcm:102360617"/>
<dbReference type="HOGENOM" id="CLU_094615_0_0_1"/>
<keyword evidence="2" id="KW-0433">Leucine-rich repeat</keyword>
<dbReference type="Gene3D" id="3.80.10.10">
    <property type="entry name" value="Ribonuclease Inhibitor"/>
    <property type="match status" value="1"/>
</dbReference>
<feature type="domain" description="LRRNT" evidence="13">
    <location>
        <begin position="21"/>
        <end position="55"/>
    </location>
</feature>
<evidence type="ECO:0000256" key="3">
    <source>
        <dbReference type="ARBA" id="ARBA00022692"/>
    </source>
</evidence>
<keyword evidence="5 12" id="KW-0732">Signal</keyword>
<evidence type="ECO:0000256" key="2">
    <source>
        <dbReference type="ARBA" id="ARBA00022614"/>
    </source>
</evidence>
<dbReference type="CTD" id="2812"/>
<reference evidence="15" key="3">
    <citation type="submission" date="2025-09" db="UniProtKB">
        <authorList>
            <consortium name="Ensembl"/>
        </authorList>
    </citation>
    <scope>IDENTIFICATION</scope>
</reference>
<protein>
    <submittedName>
        <fullName evidence="15">Glycoprotein Ib platelet subunit beta</fullName>
    </submittedName>
</protein>
<evidence type="ECO:0000259" key="13">
    <source>
        <dbReference type="SMART" id="SM00013"/>
    </source>
</evidence>
<dbReference type="InterPro" id="IPR032675">
    <property type="entry name" value="LRR_dom_sf"/>
</dbReference>
<dbReference type="InterPro" id="IPR000372">
    <property type="entry name" value="LRRNT"/>
</dbReference>
<reference evidence="16" key="1">
    <citation type="submission" date="2011-08" db="EMBL/GenBank/DDBJ databases">
        <title>The draft genome of Latimeria chalumnae.</title>
        <authorList>
            <person name="Di Palma F."/>
            <person name="Alfoldi J."/>
            <person name="Johnson J."/>
            <person name="Berlin A."/>
            <person name="Gnerre S."/>
            <person name="Jaffe D."/>
            <person name="MacCallum I."/>
            <person name="Young S."/>
            <person name="Walker B.J."/>
            <person name="Lander E."/>
            <person name="Lindblad-Toh K."/>
        </authorList>
    </citation>
    <scope>NUCLEOTIDE SEQUENCE [LARGE SCALE GENOMIC DNA]</scope>
    <source>
        <strain evidence="16">Wild caught</strain>
    </source>
</reference>
<evidence type="ECO:0000313" key="15">
    <source>
        <dbReference type="Ensembl" id="ENSLACP00000022757.1"/>
    </source>
</evidence>
<evidence type="ECO:0000256" key="10">
    <source>
        <dbReference type="ARBA" id="ARBA00023157"/>
    </source>
</evidence>
<dbReference type="InParanoid" id="M3XJ51"/>
<name>M3XJ51_LATCH</name>
<feature type="domain" description="LRRCT" evidence="14">
    <location>
        <begin position="85"/>
        <end position="138"/>
    </location>
</feature>
<keyword evidence="4" id="KW-0356">Hemostasis</keyword>
<keyword evidence="3 11" id="KW-0812">Transmembrane</keyword>
<dbReference type="GO" id="GO:0016020">
    <property type="term" value="C:membrane"/>
    <property type="evidence" value="ECO:0007669"/>
    <property type="project" value="UniProtKB-SubCell"/>
</dbReference>
<evidence type="ECO:0000256" key="5">
    <source>
        <dbReference type="ARBA" id="ARBA00022729"/>
    </source>
</evidence>
<proteinExistence type="predicted"/>
<feature type="chain" id="PRO_5004043777" evidence="12">
    <location>
        <begin position="21"/>
        <end position="204"/>
    </location>
</feature>
<evidence type="ECO:0000256" key="7">
    <source>
        <dbReference type="ARBA" id="ARBA00022989"/>
    </source>
</evidence>
<dbReference type="SMART" id="SM00013">
    <property type="entry name" value="LRRNT"/>
    <property type="match status" value="1"/>
</dbReference>